<evidence type="ECO:0000256" key="5">
    <source>
        <dbReference type="ARBA" id="ARBA00023136"/>
    </source>
</evidence>
<reference evidence="8 9" key="1">
    <citation type="submission" date="2019-03" db="EMBL/GenBank/DDBJ databases">
        <title>Deep-cultivation of Planctomycetes and their phenomic and genomic characterization uncovers novel biology.</title>
        <authorList>
            <person name="Wiegand S."/>
            <person name="Jogler M."/>
            <person name="Boedeker C."/>
            <person name="Pinto D."/>
            <person name="Vollmers J."/>
            <person name="Rivas-Marin E."/>
            <person name="Kohn T."/>
            <person name="Peeters S.H."/>
            <person name="Heuer A."/>
            <person name="Rast P."/>
            <person name="Oberbeckmann S."/>
            <person name="Bunk B."/>
            <person name="Jeske O."/>
            <person name="Meyerdierks A."/>
            <person name="Storesund J.E."/>
            <person name="Kallscheuer N."/>
            <person name="Luecker S."/>
            <person name="Lage O.M."/>
            <person name="Pohl T."/>
            <person name="Merkel B.J."/>
            <person name="Hornburger P."/>
            <person name="Mueller R.-W."/>
            <person name="Bruemmer F."/>
            <person name="Labrenz M."/>
            <person name="Spormann A.M."/>
            <person name="Op den Camp H."/>
            <person name="Overmann J."/>
            <person name="Amann R."/>
            <person name="Jetten M.S.M."/>
            <person name="Mascher T."/>
            <person name="Medema M.H."/>
            <person name="Devos D.P."/>
            <person name="Kaster A.-K."/>
            <person name="Ovreas L."/>
            <person name="Rohde M."/>
            <person name="Galperin M.Y."/>
            <person name="Jogler C."/>
        </authorList>
    </citation>
    <scope>NUCLEOTIDE SEQUENCE [LARGE SCALE GENOMIC DNA]</scope>
    <source>
        <strain evidence="8 9">V202</strain>
    </source>
</reference>
<dbReference type="InterPro" id="IPR035681">
    <property type="entry name" value="ComA-like_MBL"/>
</dbReference>
<name>A0A517X0S0_9PLAN</name>
<comment type="subcellular location">
    <subcellularLocation>
        <location evidence="1">Cell membrane</location>
        <topology evidence="1">Multi-pass membrane protein</topology>
    </subcellularLocation>
</comment>
<feature type="transmembrane region" description="Helical" evidence="6">
    <location>
        <begin position="331"/>
        <end position="351"/>
    </location>
</feature>
<keyword evidence="4 6" id="KW-1133">Transmembrane helix</keyword>
<dbReference type="PANTHER" id="PTHR30619">
    <property type="entry name" value="DNA INTERNALIZATION/COMPETENCE PROTEIN COMEC/REC2"/>
    <property type="match status" value="1"/>
</dbReference>
<evidence type="ECO:0000259" key="7">
    <source>
        <dbReference type="SMART" id="SM00849"/>
    </source>
</evidence>
<keyword evidence="3 6" id="KW-0812">Transmembrane</keyword>
<dbReference type="GO" id="GO:0005886">
    <property type="term" value="C:plasma membrane"/>
    <property type="evidence" value="ECO:0007669"/>
    <property type="project" value="UniProtKB-SubCell"/>
</dbReference>
<feature type="domain" description="Metallo-beta-lactamase" evidence="7">
    <location>
        <begin position="622"/>
        <end position="824"/>
    </location>
</feature>
<feature type="transmembrane region" description="Helical" evidence="6">
    <location>
        <begin position="522"/>
        <end position="544"/>
    </location>
</feature>
<feature type="transmembrane region" description="Helical" evidence="6">
    <location>
        <begin position="32"/>
        <end position="50"/>
    </location>
</feature>
<proteinExistence type="predicted"/>
<dbReference type="SMART" id="SM00849">
    <property type="entry name" value="Lactamase_B"/>
    <property type="match status" value="1"/>
</dbReference>
<dbReference type="RefSeq" id="WP_145178942.1">
    <property type="nucleotide sequence ID" value="NZ_CP037422.1"/>
</dbReference>
<dbReference type="Pfam" id="PF03772">
    <property type="entry name" value="Competence"/>
    <property type="match status" value="1"/>
</dbReference>
<keyword evidence="9" id="KW-1185">Reference proteome</keyword>
<dbReference type="PANTHER" id="PTHR30619:SF1">
    <property type="entry name" value="RECOMBINATION PROTEIN 2"/>
    <property type="match status" value="1"/>
</dbReference>
<dbReference type="InterPro" id="IPR036866">
    <property type="entry name" value="RibonucZ/Hydroxyglut_hydro"/>
</dbReference>
<feature type="transmembrane region" description="Helical" evidence="6">
    <location>
        <begin position="487"/>
        <end position="510"/>
    </location>
</feature>
<dbReference type="InterPro" id="IPR025405">
    <property type="entry name" value="DUF4131"/>
</dbReference>
<dbReference type="InterPro" id="IPR052159">
    <property type="entry name" value="Competence_DNA_uptake"/>
</dbReference>
<dbReference type="CDD" id="cd07731">
    <property type="entry name" value="ComA-like_MBL-fold"/>
    <property type="match status" value="1"/>
</dbReference>
<evidence type="ECO:0000256" key="3">
    <source>
        <dbReference type="ARBA" id="ARBA00022692"/>
    </source>
</evidence>
<sequence>MVSISKREPSALDSDPKLISDFATKDSSRSPALSVFVSFSLGILLDFYFHPDLFDWMILGGLTTISWILSYRFQRNSLSTVILLLLVVCLGGMRHHEFWFCHPPHHITGVLKNDTQQDPNSKIIQVMGTVCTKPQIEIPADEEQFDPDQPTQRTNLILDCRELIADAAKVPVTGKIYVTISDPVHQVKQGQLPLLSVGDLIELSGELKRFSSQENPHDFDIQTYFRQQQIGAVLRVKSSHAANIVSKRDSISWFSLRQYFRNRFTQQIKKHTSKQTQAIGLALLLGDRSELSAATRKKFSQTGLIHFLAISGLHIGFFALFVWGICHVLNLPRSISVSLLICAILFYLSIIEIRPPILRAASFCVLVTLGLINWRAITTLNLVCLSALIILVINPTDLFDIGAQLSFLAVSAILWTVQQEFYQNPFQQSWVPLRWRFLASNPSLQSPLQWFSIRYFRLLYSIFLVTTFIWIVTAPLVLYHFKLIAPIGLLINALIFPFLFLILLLGYLLIFVGSLIPFSGNLFGACFDYCVQLLLWIVEYASSIPFSHFELPAPPLWWLIVYYSLLVFIILPIQANLKLGWNWFFHKLRVSIIPIWIIVGLLVSLCVSESTSFRCTFIAVNHGISILLELPDGKTILYDAGSMSPVEQTYSKIKNTLLAHRIKRIDLLLISHADRDHFNAATKLISNQYIRELAFPQAFLSQNQKGPLILCDTAFQHDVPVKIIGKGDQIAFDSGVKLEVLHPRFSEIYDDDNPASLTILITFKGRQILLTGDLEGEGLNQLLSEPITAPLDVLLSPHHGSLSANTTELARWANPRYLIISGGKNQTATHLEKVYASNTNIFSTTSEGAITCLIDNAGKLKLTPFRSRE</sequence>
<feature type="transmembrane region" description="Helical" evidence="6">
    <location>
        <begin position="556"/>
        <end position="576"/>
    </location>
</feature>
<evidence type="ECO:0000256" key="2">
    <source>
        <dbReference type="ARBA" id="ARBA00022475"/>
    </source>
</evidence>
<dbReference type="EMBL" id="CP037422">
    <property type="protein sequence ID" value="QDU11099.1"/>
    <property type="molecule type" value="Genomic_DNA"/>
</dbReference>
<evidence type="ECO:0000313" key="9">
    <source>
        <dbReference type="Proteomes" id="UP000318384"/>
    </source>
</evidence>
<feature type="transmembrane region" description="Helical" evidence="6">
    <location>
        <begin position="588"/>
        <end position="605"/>
    </location>
</feature>
<organism evidence="8 9">
    <name type="scientific">Gimesia aquarii</name>
    <dbReference type="NCBI Taxonomy" id="2527964"/>
    <lineage>
        <taxon>Bacteria</taxon>
        <taxon>Pseudomonadati</taxon>
        <taxon>Planctomycetota</taxon>
        <taxon>Planctomycetia</taxon>
        <taxon>Planctomycetales</taxon>
        <taxon>Planctomycetaceae</taxon>
        <taxon>Gimesia</taxon>
    </lineage>
</organism>
<protein>
    <submittedName>
        <fullName evidence="8">ComEC family competence protein</fullName>
    </submittedName>
</protein>
<dbReference type="SUPFAM" id="SSF56281">
    <property type="entry name" value="Metallo-hydrolase/oxidoreductase"/>
    <property type="match status" value="1"/>
</dbReference>
<dbReference type="InterPro" id="IPR004477">
    <property type="entry name" value="ComEC_N"/>
</dbReference>
<dbReference type="AlphaFoldDB" id="A0A517X0S0"/>
<dbReference type="InterPro" id="IPR001279">
    <property type="entry name" value="Metallo-B-lactamas"/>
</dbReference>
<keyword evidence="2" id="KW-1003">Cell membrane</keyword>
<feature type="transmembrane region" description="Helical" evidence="6">
    <location>
        <begin position="398"/>
        <end position="417"/>
    </location>
</feature>
<accession>A0A517X0S0</accession>
<feature type="transmembrane region" description="Helical" evidence="6">
    <location>
        <begin position="56"/>
        <end position="73"/>
    </location>
</feature>
<evidence type="ECO:0000256" key="1">
    <source>
        <dbReference type="ARBA" id="ARBA00004651"/>
    </source>
</evidence>
<evidence type="ECO:0000313" key="8">
    <source>
        <dbReference type="EMBL" id="QDU11099.1"/>
    </source>
</evidence>
<evidence type="ECO:0000256" key="4">
    <source>
        <dbReference type="ARBA" id="ARBA00022989"/>
    </source>
</evidence>
<feature type="transmembrane region" description="Helical" evidence="6">
    <location>
        <begin position="304"/>
        <end position="325"/>
    </location>
</feature>
<gene>
    <name evidence="8" type="ORF">V202x_45150</name>
</gene>
<dbReference type="Gene3D" id="3.60.15.10">
    <property type="entry name" value="Ribonuclease Z/Hydroxyacylglutathione hydrolase-like"/>
    <property type="match status" value="1"/>
</dbReference>
<dbReference type="Proteomes" id="UP000318384">
    <property type="component" value="Chromosome"/>
</dbReference>
<dbReference type="Pfam" id="PF13567">
    <property type="entry name" value="DUF4131"/>
    <property type="match status" value="1"/>
</dbReference>
<feature type="transmembrane region" description="Helical" evidence="6">
    <location>
        <begin position="363"/>
        <end position="392"/>
    </location>
</feature>
<feature type="transmembrane region" description="Helical" evidence="6">
    <location>
        <begin position="458"/>
        <end position="481"/>
    </location>
</feature>
<dbReference type="NCBIfam" id="TIGR00360">
    <property type="entry name" value="ComEC_N-term"/>
    <property type="match status" value="1"/>
</dbReference>
<keyword evidence="5 6" id="KW-0472">Membrane</keyword>
<dbReference type="OrthoDB" id="9761531at2"/>
<dbReference type="Pfam" id="PF00753">
    <property type="entry name" value="Lactamase_B"/>
    <property type="match status" value="1"/>
</dbReference>
<evidence type="ECO:0000256" key="6">
    <source>
        <dbReference type="SAM" id="Phobius"/>
    </source>
</evidence>